<dbReference type="Pfam" id="PF00106">
    <property type="entry name" value="adh_short"/>
    <property type="match status" value="1"/>
</dbReference>
<keyword evidence="2" id="KW-0560">Oxidoreductase</keyword>
<comment type="similarity">
    <text evidence="1 3">Belongs to the short-chain dehydrogenases/reductases (SDR) family.</text>
</comment>
<evidence type="ECO:0000313" key="6">
    <source>
        <dbReference type="Proteomes" id="UP000597853"/>
    </source>
</evidence>
<protein>
    <submittedName>
        <fullName evidence="5">Short-chain dehydrogenase</fullName>
    </submittedName>
</protein>
<accession>A0ABQ2SLH2</accession>
<dbReference type="InterPro" id="IPR036291">
    <property type="entry name" value="NAD(P)-bd_dom_sf"/>
</dbReference>
<name>A0ABQ2SLH2_STREZ</name>
<proteinExistence type="inferred from homology"/>
<organism evidence="5 6">
    <name type="scientific">Streptomyces pseudogriseolus</name>
    <name type="common">Streptomyces gancidicus</name>
    <name type="synonym">Streptomyces rubiginosus</name>
    <dbReference type="NCBI Taxonomy" id="36817"/>
    <lineage>
        <taxon>Bacteria</taxon>
        <taxon>Bacillati</taxon>
        <taxon>Actinomycetota</taxon>
        <taxon>Actinomycetes</taxon>
        <taxon>Kitasatosporales</taxon>
        <taxon>Streptomycetaceae</taxon>
        <taxon>Streptomyces</taxon>
        <taxon>Streptomyces pseudogriseolus group</taxon>
    </lineage>
</organism>
<sequence>MEIVGSVALVTGANRGLGREFVEQLRERGAKKVYAAARDTSTITTPGVVPVALDVLDPESIERAAQQTGDVTLLVNNAGIATGQNLIRGDLAEVRREMEVHFFGTLSVTRAFADILGGNGGGAVINVLSVLSWFSWDGATSYSAAKAAEWSLTAGTRVELAGQGTQVLGVHLGSAATDMTADYDGPKLTPSEVVGATLDGLADGAVEVLADEWSRTTKAGLAQDPAEFYAAAVRPIQKRTAFAAEGQEDGTGVRIRRDGVGPGPDRARAGR</sequence>
<evidence type="ECO:0000256" key="4">
    <source>
        <dbReference type="SAM" id="MobiDB-lite"/>
    </source>
</evidence>
<dbReference type="Gene3D" id="3.40.50.720">
    <property type="entry name" value="NAD(P)-binding Rossmann-like Domain"/>
    <property type="match status" value="1"/>
</dbReference>
<dbReference type="PANTHER" id="PTHR43669">
    <property type="entry name" value="5-KETO-D-GLUCONATE 5-REDUCTASE"/>
    <property type="match status" value="1"/>
</dbReference>
<dbReference type="PANTHER" id="PTHR43669:SF3">
    <property type="entry name" value="ALCOHOL DEHYDROGENASE, PUTATIVE (AFU_ORTHOLOGUE AFUA_3G03445)-RELATED"/>
    <property type="match status" value="1"/>
</dbReference>
<gene>
    <name evidence="5" type="ORF">GCM10010285_10530</name>
</gene>
<evidence type="ECO:0000256" key="2">
    <source>
        <dbReference type="ARBA" id="ARBA00023002"/>
    </source>
</evidence>
<dbReference type="NCBIfam" id="NF006119">
    <property type="entry name" value="PRK08264.1-5"/>
    <property type="match status" value="1"/>
</dbReference>
<comment type="caution">
    <text evidence="5">The sequence shown here is derived from an EMBL/GenBank/DDBJ whole genome shotgun (WGS) entry which is preliminary data.</text>
</comment>
<dbReference type="SUPFAM" id="SSF51735">
    <property type="entry name" value="NAD(P)-binding Rossmann-fold domains"/>
    <property type="match status" value="1"/>
</dbReference>
<dbReference type="PRINTS" id="PR00080">
    <property type="entry name" value="SDRFAMILY"/>
</dbReference>
<keyword evidence="6" id="KW-1185">Reference proteome</keyword>
<dbReference type="PRINTS" id="PR00081">
    <property type="entry name" value="GDHRDH"/>
</dbReference>
<evidence type="ECO:0000256" key="3">
    <source>
        <dbReference type="RuleBase" id="RU000363"/>
    </source>
</evidence>
<reference evidence="6" key="1">
    <citation type="journal article" date="2019" name="Int. J. Syst. Evol. Microbiol.">
        <title>The Global Catalogue of Microorganisms (GCM) 10K type strain sequencing project: providing services to taxonomists for standard genome sequencing and annotation.</title>
        <authorList>
            <consortium name="The Broad Institute Genomics Platform"/>
            <consortium name="The Broad Institute Genome Sequencing Center for Infectious Disease"/>
            <person name="Wu L."/>
            <person name="Ma J."/>
        </authorList>
    </citation>
    <scope>NUCLEOTIDE SEQUENCE [LARGE SCALE GENOMIC DNA]</scope>
    <source>
        <strain evidence="6">JCM 4416</strain>
    </source>
</reference>
<feature type="compositionally biased region" description="Basic and acidic residues" evidence="4">
    <location>
        <begin position="255"/>
        <end position="271"/>
    </location>
</feature>
<dbReference type="EMBL" id="BMTX01000002">
    <property type="protein sequence ID" value="GGS33564.1"/>
    <property type="molecule type" value="Genomic_DNA"/>
</dbReference>
<dbReference type="Proteomes" id="UP000597853">
    <property type="component" value="Unassembled WGS sequence"/>
</dbReference>
<evidence type="ECO:0000313" key="5">
    <source>
        <dbReference type="EMBL" id="GGS33564.1"/>
    </source>
</evidence>
<evidence type="ECO:0000256" key="1">
    <source>
        <dbReference type="ARBA" id="ARBA00006484"/>
    </source>
</evidence>
<dbReference type="InterPro" id="IPR002347">
    <property type="entry name" value="SDR_fam"/>
</dbReference>
<feature type="region of interest" description="Disordered" evidence="4">
    <location>
        <begin position="243"/>
        <end position="271"/>
    </location>
</feature>